<dbReference type="NCBIfam" id="TIGR04057">
    <property type="entry name" value="SusC_RagA_signa"/>
    <property type="match status" value="1"/>
</dbReference>
<dbReference type="InterPro" id="IPR012910">
    <property type="entry name" value="Plug_dom"/>
</dbReference>
<dbReference type="Gene3D" id="2.170.130.10">
    <property type="entry name" value="TonB-dependent receptor, plug domain"/>
    <property type="match status" value="1"/>
</dbReference>
<sequence>MNVKTKHRRTISLLLLLLSFCAFSQEKTIKGKISDINGHPIPGATIILKGTTSGTSSDFDGIYELHANISPESILVFSYVGMTSIEEAVNNRTTINVTLQENTQSLDEVIVIGYGAQEKKDVTGAVALVNSESFEERSNAQLGSLLQGQAAGVEVLANSGKPSEGMRIRIRGTNSITSGSEPLYIVDGVPTTDTRSINPSDIDAISVLKDASSAAIYGAQGANGVVIITTKRGTSEKPKISFDTYTGVSQVWNTLPVLNGEQYRDLMTEMGQNTNWDLYTSTTDWQQEIFQNGYTNNYQLALSGKTEGTNYYVSAGYLTQEGAVRSSEIERYNFKINLDQKVSDWLTIGSRIAYTQYRDVDVKDNTNVNSGGVLLGALSTPSIIDIYNPDGSFTSNPFQNWENPLASTDGLDREYKNQRLLGNLYFEFKFLNDFTFKTNLGIDNSHGVYDSFLDPFRTGYGRSLKGQAINNTNKDSYYIIENTLRYDKLINNHKIEALIGSVNQKSTWETSEIETRNFASASVTTPNGGSEVIKGTARKDEKSNASFISRLNYSYADKYLITANFRADGSSVFGPEQRWGYFPSFSAGWRVSEEGFLNNANALSDLKLRAGWGIVGNDQIAPYSYLGRAGSGANYPIGGVTQPGTFPSSIENLNLKWEESNQTNIGIDLSLFQHRVNITADAYIKKTKDLLYNAPLPTATGFESAIQNIGELENKGVEFSINTINIDHENFSWESGFNMAFNRNKITKLVDADVFQGTISGGRGEASLIREGEPLGILYGYRYGGVDPQTGAAFYLDNNGDSTFTPSADDRTIIGDANPDFTYGFTNTFTYKNLSLLVFLQGSQGNDMLNATRIEIEGMTDPKNQSLAVLDRWRQPGDFTDIPASSFGNADNSRISTRFIEDASYLRVKAVTLSYAFPSSILNKLKMSALKLYVTGENLLTFTDYSGFDPEVNAFGGSNTVRGIDFGTYPQTRTAIFGLNVTF</sequence>
<keyword evidence="6 7" id="KW-0998">Cell outer membrane</keyword>
<dbReference type="InterPro" id="IPR008969">
    <property type="entry name" value="CarboxyPept-like_regulatory"/>
</dbReference>
<evidence type="ECO:0000256" key="5">
    <source>
        <dbReference type="ARBA" id="ARBA00023136"/>
    </source>
</evidence>
<dbReference type="InterPro" id="IPR039426">
    <property type="entry name" value="TonB-dep_rcpt-like"/>
</dbReference>
<dbReference type="NCBIfam" id="TIGR04056">
    <property type="entry name" value="OMP_RagA_SusC"/>
    <property type="match status" value="1"/>
</dbReference>
<feature type="signal peptide" evidence="8">
    <location>
        <begin position="1"/>
        <end position="24"/>
    </location>
</feature>
<keyword evidence="5 7" id="KW-0472">Membrane</keyword>
<dbReference type="InterPro" id="IPR037066">
    <property type="entry name" value="Plug_dom_sf"/>
</dbReference>
<evidence type="ECO:0000313" key="11">
    <source>
        <dbReference type="Proteomes" id="UP000236592"/>
    </source>
</evidence>
<comment type="similarity">
    <text evidence="7">Belongs to the TonB-dependent receptor family.</text>
</comment>
<evidence type="ECO:0000313" key="10">
    <source>
        <dbReference type="EMBL" id="AUS05057.1"/>
    </source>
</evidence>
<protein>
    <submittedName>
        <fullName evidence="10">TonB-dependent receptor</fullName>
    </submittedName>
</protein>
<keyword evidence="3 7" id="KW-1134">Transmembrane beta strand</keyword>
<proteinExistence type="inferred from homology"/>
<gene>
    <name evidence="10" type="ORF">C1A40_06055</name>
</gene>
<dbReference type="KEGG" id="taj:C1A40_06055"/>
<keyword evidence="8" id="KW-0732">Signal</keyword>
<feature type="domain" description="TonB-dependent receptor plug" evidence="9">
    <location>
        <begin position="119"/>
        <end position="225"/>
    </location>
</feature>
<evidence type="ECO:0000256" key="6">
    <source>
        <dbReference type="ARBA" id="ARBA00023237"/>
    </source>
</evidence>
<evidence type="ECO:0000256" key="3">
    <source>
        <dbReference type="ARBA" id="ARBA00022452"/>
    </source>
</evidence>
<dbReference type="InterPro" id="IPR036942">
    <property type="entry name" value="Beta-barrel_TonB_sf"/>
</dbReference>
<dbReference type="AlphaFoldDB" id="A0A2I7SGM5"/>
<reference evidence="11" key="1">
    <citation type="submission" date="2018-01" db="EMBL/GenBank/DDBJ databases">
        <title>Complete genome of Tamlana sp. UJ94.</title>
        <authorList>
            <person name="Jung J."/>
            <person name="Chung D."/>
            <person name="Bae S.S."/>
            <person name="Baek K."/>
        </authorList>
    </citation>
    <scope>NUCLEOTIDE SEQUENCE [LARGE SCALE GENOMIC DNA]</scope>
    <source>
        <strain evidence="11">UJ94</strain>
    </source>
</reference>
<keyword evidence="10" id="KW-0675">Receptor</keyword>
<evidence type="ECO:0000256" key="7">
    <source>
        <dbReference type="PROSITE-ProRule" id="PRU01360"/>
    </source>
</evidence>
<evidence type="ECO:0000256" key="1">
    <source>
        <dbReference type="ARBA" id="ARBA00004571"/>
    </source>
</evidence>
<dbReference type="InterPro" id="IPR023996">
    <property type="entry name" value="TonB-dep_OMP_SusC/RagA"/>
</dbReference>
<dbReference type="SUPFAM" id="SSF56935">
    <property type="entry name" value="Porins"/>
    <property type="match status" value="1"/>
</dbReference>
<feature type="chain" id="PRO_5014316479" evidence="8">
    <location>
        <begin position="25"/>
        <end position="983"/>
    </location>
</feature>
<keyword evidence="2 7" id="KW-0813">Transport</keyword>
<dbReference type="Proteomes" id="UP000236592">
    <property type="component" value="Chromosome"/>
</dbReference>
<dbReference type="Pfam" id="PF07715">
    <property type="entry name" value="Plug"/>
    <property type="match status" value="1"/>
</dbReference>
<name>A0A2I7SGM5_9FLAO</name>
<evidence type="ECO:0000256" key="4">
    <source>
        <dbReference type="ARBA" id="ARBA00022692"/>
    </source>
</evidence>
<dbReference type="PROSITE" id="PS52016">
    <property type="entry name" value="TONB_DEPENDENT_REC_3"/>
    <property type="match status" value="1"/>
</dbReference>
<accession>A0A2I7SGM5</accession>
<evidence type="ECO:0000259" key="9">
    <source>
        <dbReference type="Pfam" id="PF07715"/>
    </source>
</evidence>
<dbReference type="GO" id="GO:0009279">
    <property type="term" value="C:cell outer membrane"/>
    <property type="evidence" value="ECO:0007669"/>
    <property type="project" value="UniProtKB-SubCell"/>
</dbReference>
<dbReference type="Pfam" id="PF13715">
    <property type="entry name" value="CarbopepD_reg_2"/>
    <property type="match status" value="1"/>
</dbReference>
<comment type="subcellular location">
    <subcellularLocation>
        <location evidence="1 7">Cell outer membrane</location>
        <topology evidence="1 7">Multi-pass membrane protein</topology>
    </subcellularLocation>
</comment>
<dbReference type="Gene3D" id="2.40.170.20">
    <property type="entry name" value="TonB-dependent receptor, beta-barrel domain"/>
    <property type="match status" value="1"/>
</dbReference>
<dbReference type="RefSeq" id="WP_102995115.1">
    <property type="nucleotide sequence ID" value="NZ_CP025938.1"/>
</dbReference>
<organism evidence="10 11">
    <name type="scientific">Pseudotamlana carrageenivorans</name>
    <dbReference type="NCBI Taxonomy" id="2069432"/>
    <lineage>
        <taxon>Bacteria</taxon>
        <taxon>Pseudomonadati</taxon>
        <taxon>Bacteroidota</taxon>
        <taxon>Flavobacteriia</taxon>
        <taxon>Flavobacteriales</taxon>
        <taxon>Flavobacteriaceae</taxon>
        <taxon>Pseudotamlana</taxon>
    </lineage>
</organism>
<dbReference type="OrthoDB" id="9768177at2"/>
<dbReference type="Gene3D" id="2.60.40.1120">
    <property type="entry name" value="Carboxypeptidase-like, regulatory domain"/>
    <property type="match status" value="1"/>
</dbReference>
<keyword evidence="4 7" id="KW-0812">Transmembrane</keyword>
<dbReference type="SUPFAM" id="SSF49464">
    <property type="entry name" value="Carboxypeptidase regulatory domain-like"/>
    <property type="match status" value="1"/>
</dbReference>
<dbReference type="EMBL" id="CP025938">
    <property type="protein sequence ID" value="AUS05057.1"/>
    <property type="molecule type" value="Genomic_DNA"/>
</dbReference>
<evidence type="ECO:0000256" key="8">
    <source>
        <dbReference type="SAM" id="SignalP"/>
    </source>
</evidence>
<evidence type="ECO:0000256" key="2">
    <source>
        <dbReference type="ARBA" id="ARBA00022448"/>
    </source>
</evidence>
<dbReference type="InterPro" id="IPR023997">
    <property type="entry name" value="TonB-dep_OMP_SusC/RagA_CS"/>
</dbReference>
<keyword evidence="11" id="KW-1185">Reference proteome</keyword>